<keyword evidence="1 5" id="KW-0963">Cytoplasm</keyword>
<dbReference type="GO" id="GO:0008855">
    <property type="term" value="F:exodeoxyribonuclease VII activity"/>
    <property type="evidence" value="ECO:0007669"/>
    <property type="project" value="UniProtKB-EC"/>
</dbReference>
<dbReference type="Proteomes" id="UP001206126">
    <property type="component" value="Unassembled WGS sequence"/>
</dbReference>
<dbReference type="InterPro" id="IPR003753">
    <property type="entry name" value="Exonuc_VII_L"/>
</dbReference>
<dbReference type="EC" id="3.1.11.6" evidence="5"/>
<evidence type="ECO:0000256" key="4">
    <source>
        <dbReference type="ARBA" id="ARBA00022839"/>
    </source>
</evidence>
<comment type="catalytic activity">
    <reaction evidence="5 6">
        <text>Exonucleolytic cleavage in either 5'- to 3'- or 3'- to 5'-direction to yield nucleoside 5'-phosphates.</text>
        <dbReference type="EC" id="3.1.11.6"/>
    </reaction>
</comment>
<organism evidence="9 10">
    <name type="scientific">Massilia agilis</name>
    <dbReference type="NCBI Taxonomy" id="1811226"/>
    <lineage>
        <taxon>Bacteria</taxon>
        <taxon>Pseudomonadati</taxon>
        <taxon>Pseudomonadota</taxon>
        <taxon>Betaproteobacteria</taxon>
        <taxon>Burkholderiales</taxon>
        <taxon>Oxalobacteraceae</taxon>
        <taxon>Telluria group</taxon>
        <taxon>Massilia</taxon>
    </lineage>
</organism>
<keyword evidence="10" id="KW-1185">Reference proteome</keyword>
<evidence type="ECO:0000259" key="7">
    <source>
        <dbReference type="Pfam" id="PF02601"/>
    </source>
</evidence>
<dbReference type="InterPro" id="IPR025824">
    <property type="entry name" value="OB-fold_nuc-bd_dom"/>
</dbReference>
<evidence type="ECO:0000259" key="8">
    <source>
        <dbReference type="Pfam" id="PF13742"/>
    </source>
</evidence>
<dbReference type="EMBL" id="JANUHB010000002">
    <property type="protein sequence ID" value="MCS0808590.1"/>
    <property type="molecule type" value="Genomic_DNA"/>
</dbReference>
<comment type="caution">
    <text evidence="9">The sequence shown here is derived from an EMBL/GenBank/DDBJ whole genome shotgun (WGS) entry which is preliminary data.</text>
</comment>
<reference evidence="9 10" key="1">
    <citation type="submission" date="2022-08" db="EMBL/GenBank/DDBJ databases">
        <title>Reclassification of Massilia species as members of the genera Telluria, Duganella, Pseudoduganella, Mokoshia gen. nov. and Zemynaea gen. nov. using orthogonal and non-orthogonal genome-based approaches.</title>
        <authorList>
            <person name="Bowman J.P."/>
        </authorList>
    </citation>
    <scope>NUCLEOTIDE SEQUENCE [LARGE SCALE GENOMIC DNA]</scope>
    <source>
        <strain evidence="9 10">JCM 31605</strain>
    </source>
</reference>
<dbReference type="RefSeq" id="WP_258822354.1">
    <property type="nucleotide sequence ID" value="NZ_JANUHB010000002.1"/>
</dbReference>
<dbReference type="Pfam" id="PF02601">
    <property type="entry name" value="Exonuc_VII_L"/>
    <property type="match status" value="1"/>
</dbReference>
<evidence type="ECO:0000313" key="10">
    <source>
        <dbReference type="Proteomes" id="UP001206126"/>
    </source>
</evidence>
<dbReference type="PANTHER" id="PTHR30008">
    <property type="entry name" value="EXODEOXYRIBONUCLEASE 7 LARGE SUBUNIT"/>
    <property type="match status" value="1"/>
</dbReference>
<dbReference type="PANTHER" id="PTHR30008:SF0">
    <property type="entry name" value="EXODEOXYRIBONUCLEASE 7 LARGE SUBUNIT"/>
    <property type="match status" value="1"/>
</dbReference>
<comment type="subunit">
    <text evidence="5">Heterooligomer composed of large and small subunits.</text>
</comment>
<name>A0ABT2DB94_9BURK</name>
<evidence type="ECO:0000256" key="3">
    <source>
        <dbReference type="ARBA" id="ARBA00022801"/>
    </source>
</evidence>
<evidence type="ECO:0000313" key="9">
    <source>
        <dbReference type="EMBL" id="MCS0808590.1"/>
    </source>
</evidence>
<keyword evidence="3 5" id="KW-0378">Hydrolase</keyword>
<proteinExistence type="inferred from homology"/>
<feature type="domain" description="Exonuclease VII large subunit C-terminal" evidence="7">
    <location>
        <begin position="134"/>
        <end position="444"/>
    </location>
</feature>
<dbReference type="CDD" id="cd04489">
    <property type="entry name" value="ExoVII_LU_OBF"/>
    <property type="match status" value="1"/>
</dbReference>
<dbReference type="Pfam" id="PF13742">
    <property type="entry name" value="tRNA_anti_2"/>
    <property type="match status" value="1"/>
</dbReference>
<evidence type="ECO:0000256" key="2">
    <source>
        <dbReference type="ARBA" id="ARBA00022722"/>
    </source>
</evidence>
<accession>A0ABT2DB94</accession>
<comment type="similarity">
    <text evidence="5 6">Belongs to the XseA family.</text>
</comment>
<dbReference type="HAMAP" id="MF_00378">
    <property type="entry name" value="Exonuc_7_L"/>
    <property type="match status" value="1"/>
</dbReference>
<comment type="subcellular location">
    <subcellularLocation>
        <location evidence="5 6">Cytoplasm</location>
    </subcellularLocation>
</comment>
<feature type="domain" description="OB-fold nucleic acid binding" evidence="8">
    <location>
        <begin position="18"/>
        <end position="111"/>
    </location>
</feature>
<gene>
    <name evidence="5 9" type="primary">xseA</name>
    <name evidence="9" type="ORF">NX774_11730</name>
</gene>
<sequence length="453" mass="49871">MQQPPDTADPAYAAPQVLSVTALNQQVARLLERSFPLVWIGGEISNFTRAASGHWYFTLKDDAAQVRAVMFRGRAQFAGFIPREGDKVEVRALVTLYGARGDYQINVEAIRRAGVGELYEKFLRLKEKLSAQGLFDQDRKRALPLFTRSIGIVTSPQAAALRDVLTALRRRAPHVNIVLYPAPVQGQFAADKIAESIMTASRRAEVDVLLVCRGGGSIEDLWCFNEECVARAIAACAIPVISGVGHETDFTIADFAADLRAATPTAAAELAATPRADWMASLAADAGDLRRAMQRILSEANQGLDSYTRRLLSPSAQIAHQRLKLRSMAAAMTHALHVPMNRQGLQLAQLRQRWARHRPDVRALREKIVSEQRHLNTSICNQVRQRRELLAALAAQLELLNPQRTLERGYAIVRDAKGRILRDPAGIKARETLTVRLADGSAEVGVASVQSLL</sequence>
<comment type="function">
    <text evidence="5">Bidirectionally degrades single-stranded DNA into large acid-insoluble oligonucleotides, which are then degraded further into small acid-soluble oligonucleotides.</text>
</comment>
<dbReference type="InterPro" id="IPR020579">
    <property type="entry name" value="Exonuc_VII_lsu_C"/>
</dbReference>
<evidence type="ECO:0000256" key="5">
    <source>
        <dbReference type="HAMAP-Rule" id="MF_00378"/>
    </source>
</evidence>
<protein>
    <recommendedName>
        <fullName evidence="5">Exodeoxyribonuclease 7 large subunit</fullName>
        <ecNumber evidence="5">3.1.11.6</ecNumber>
    </recommendedName>
    <alternativeName>
        <fullName evidence="5">Exodeoxyribonuclease VII large subunit</fullName>
        <shortName evidence="5">Exonuclease VII large subunit</shortName>
    </alternativeName>
</protein>
<keyword evidence="2 5" id="KW-0540">Nuclease</keyword>
<evidence type="ECO:0000256" key="1">
    <source>
        <dbReference type="ARBA" id="ARBA00022490"/>
    </source>
</evidence>
<dbReference type="NCBIfam" id="TIGR00237">
    <property type="entry name" value="xseA"/>
    <property type="match status" value="1"/>
</dbReference>
<keyword evidence="4 5" id="KW-0269">Exonuclease</keyword>
<evidence type="ECO:0000256" key="6">
    <source>
        <dbReference type="RuleBase" id="RU004355"/>
    </source>
</evidence>